<comment type="caution">
    <text evidence="2">The sequence shown here is derived from an EMBL/GenBank/DDBJ whole genome shotgun (WGS) entry which is preliminary data.</text>
</comment>
<dbReference type="EMBL" id="JAIWQS010000010">
    <property type="protein sequence ID" value="KAJ8752184.1"/>
    <property type="molecule type" value="Genomic_DNA"/>
</dbReference>
<name>A0AAV8SJC6_9ROSI</name>
<reference evidence="2 3" key="1">
    <citation type="submission" date="2021-09" db="EMBL/GenBank/DDBJ databases">
        <title>Genomic insights and catalytic innovation underlie evolution of tropane alkaloids biosynthesis.</title>
        <authorList>
            <person name="Wang Y.-J."/>
            <person name="Tian T."/>
            <person name="Huang J.-P."/>
            <person name="Huang S.-X."/>
        </authorList>
    </citation>
    <scope>NUCLEOTIDE SEQUENCE [LARGE SCALE GENOMIC DNA]</scope>
    <source>
        <strain evidence="2">KIB-2018</strain>
        <tissue evidence="2">Leaf</tissue>
    </source>
</reference>
<evidence type="ECO:0000313" key="3">
    <source>
        <dbReference type="Proteomes" id="UP001159364"/>
    </source>
</evidence>
<protein>
    <submittedName>
        <fullName evidence="2">Uncharacterized protein</fullName>
    </submittedName>
</protein>
<dbReference type="Proteomes" id="UP001159364">
    <property type="component" value="Linkage Group LG10"/>
</dbReference>
<evidence type="ECO:0000313" key="2">
    <source>
        <dbReference type="EMBL" id="KAJ8752184.1"/>
    </source>
</evidence>
<keyword evidence="3" id="KW-1185">Reference proteome</keyword>
<feature type="signal peptide" evidence="1">
    <location>
        <begin position="1"/>
        <end position="21"/>
    </location>
</feature>
<sequence>MTGSLIIILFGLLSLAGGGCSWSSLLTRISSASTSPVVQPRVAAAEHISEKHVLHLYESTKLSYILESWWKSKD</sequence>
<dbReference type="AlphaFoldDB" id="A0AAV8SJC6"/>
<proteinExistence type="predicted"/>
<gene>
    <name evidence="2" type="ORF">K2173_003792</name>
</gene>
<accession>A0AAV8SJC6</accession>
<organism evidence="2 3">
    <name type="scientific">Erythroxylum novogranatense</name>
    <dbReference type="NCBI Taxonomy" id="1862640"/>
    <lineage>
        <taxon>Eukaryota</taxon>
        <taxon>Viridiplantae</taxon>
        <taxon>Streptophyta</taxon>
        <taxon>Embryophyta</taxon>
        <taxon>Tracheophyta</taxon>
        <taxon>Spermatophyta</taxon>
        <taxon>Magnoliopsida</taxon>
        <taxon>eudicotyledons</taxon>
        <taxon>Gunneridae</taxon>
        <taxon>Pentapetalae</taxon>
        <taxon>rosids</taxon>
        <taxon>fabids</taxon>
        <taxon>Malpighiales</taxon>
        <taxon>Erythroxylaceae</taxon>
        <taxon>Erythroxylum</taxon>
    </lineage>
</organism>
<keyword evidence="1" id="KW-0732">Signal</keyword>
<evidence type="ECO:0000256" key="1">
    <source>
        <dbReference type="SAM" id="SignalP"/>
    </source>
</evidence>
<feature type="chain" id="PRO_5043731625" evidence="1">
    <location>
        <begin position="22"/>
        <end position="74"/>
    </location>
</feature>